<accession>A0A2Z6TUC7</accession>
<name>A0A2Z6TUC7_9LACO</name>
<keyword evidence="2" id="KW-1185">Reference proteome</keyword>
<protein>
    <submittedName>
        <fullName evidence="1">SAM-dependent methyltransferase</fullName>
    </submittedName>
</protein>
<evidence type="ECO:0000313" key="2">
    <source>
        <dbReference type="Proteomes" id="UP000257317"/>
    </source>
</evidence>
<evidence type="ECO:0000313" key="1">
    <source>
        <dbReference type="EMBL" id="GBG05319.1"/>
    </source>
</evidence>
<keyword evidence="1" id="KW-0808">Transferase</keyword>
<sequence>MDDFQKKLYQLQAEVSLPEIDSQVREIKKIIATLVNQQVLKVAPAKLGFEPDILETLLKKRPQDKQSILTINNMLNNFRSYLSRKFGLWSLANLGTARAIQESYHFQTGLELMAGNAYWSKAFSEMGVKMIATDSFVWAKSSSTGNKPFFPTKNYEATQAIKKYANVDLIICCWAPNFGKGDQQILKTYRNFCSSKTKLLFIGEKNGATNTSAFWKEAVEVNSKVIKRINSTFSSFDFIEEKIYEIK</sequence>
<gene>
    <name evidence="1" type="ORF">LrDSM24759_12330</name>
</gene>
<organism evidence="1 2">
    <name type="scientific">Lactobacillus rodentium</name>
    <dbReference type="NCBI Taxonomy" id="947835"/>
    <lineage>
        <taxon>Bacteria</taxon>
        <taxon>Bacillati</taxon>
        <taxon>Bacillota</taxon>
        <taxon>Bacilli</taxon>
        <taxon>Lactobacillales</taxon>
        <taxon>Lactobacillaceae</taxon>
        <taxon>Lactobacillus</taxon>
    </lineage>
</organism>
<dbReference type="Proteomes" id="UP000257317">
    <property type="component" value="Unassembled WGS sequence"/>
</dbReference>
<reference evidence="2" key="1">
    <citation type="submission" date="2018-03" db="EMBL/GenBank/DDBJ databases">
        <title>New taxa in the Lactobacillus gasseri group.</title>
        <authorList>
            <person name="Tanizawa Y."/>
            <person name="Tohno M."/>
            <person name="Endo A."/>
            <person name="Arita M."/>
        </authorList>
    </citation>
    <scope>NUCLEOTIDE SEQUENCE [LARGE SCALE GENOMIC DNA]</scope>
    <source>
        <strain evidence="2">DSM 24759</strain>
    </source>
</reference>
<dbReference type="GO" id="GO:0032259">
    <property type="term" value="P:methylation"/>
    <property type="evidence" value="ECO:0007669"/>
    <property type="project" value="UniProtKB-KW"/>
</dbReference>
<proteinExistence type="predicted"/>
<dbReference type="OrthoDB" id="2248737at2"/>
<dbReference type="AlphaFoldDB" id="A0A2Z6TUC7"/>
<dbReference type="EMBL" id="BFBY01000010">
    <property type="protein sequence ID" value="GBG05319.1"/>
    <property type="molecule type" value="Genomic_DNA"/>
</dbReference>
<dbReference type="GO" id="GO:0008168">
    <property type="term" value="F:methyltransferase activity"/>
    <property type="evidence" value="ECO:0007669"/>
    <property type="project" value="UniProtKB-KW"/>
</dbReference>
<comment type="caution">
    <text evidence="1">The sequence shown here is derived from an EMBL/GenBank/DDBJ whole genome shotgun (WGS) entry which is preliminary data.</text>
</comment>
<keyword evidence="1" id="KW-0489">Methyltransferase</keyword>
<dbReference type="RefSeq" id="WP_117118649.1">
    <property type="nucleotide sequence ID" value="NZ_BFBY01000010.1"/>
</dbReference>